<comment type="caution">
    <text evidence="3">The sequence shown here is derived from an EMBL/GenBank/DDBJ whole genome shotgun (WGS) entry which is preliminary data.</text>
</comment>
<reference evidence="3" key="1">
    <citation type="submission" date="2023-06" db="EMBL/GenBank/DDBJ databases">
        <title>Genome-scale phylogeny and comparative genomics of the fungal order Sordariales.</title>
        <authorList>
            <consortium name="Lawrence Berkeley National Laboratory"/>
            <person name="Hensen N."/>
            <person name="Bonometti L."/>
            <person name="Westerberg I."/>
            <person name="Brannstrom I.O."/>
            <person name="Guillou S."/>
            <person name="Cros-Aarteil S."/>
            <person name="Calhoun S."/>
            <person name="Haridas S."/>
            <person name="Kuo A."/>
            <person name="Mondo S."/>
            <person name="Pangilinan J."/>
            <person name="Riley R."/>
            <person name="LaButti K."/>
            <person name="Andreopoulos B."/>
            <person name="Lipzen A."/>
            <person name="Chen C."/>
            <person name="Yanf M."/>
            <person name="Daum C."/>
            <person name="Ng V."/>
            <person name="Clum A."/>
            <person name="Steindorff A."/>
            <person name="Ohm R."/>
            <person name="Martin F."/>
            <person name="Silar P."/>
            <person name="Natvig D."/>
            <person name="Lalanne C."/>
            <person name="Gautier V."/>
            <person name="Ament-velasquez S.L."/>
            <person name="Kruys A."/>
            <person name="Hutchinson M.I."/>
            <person name="Powell A.J."/>
            <person name="Barry K."/>
            <person name="Miller A.N."/>
            <person name="Grigoriev I.V."/>
            <person name="Debuchy R."/>
            <person name="Gladieux P."/>
            <person name="Thoren M.H."/>
            <person name="Johannesson H."/>
        </authorList>
    </citation>
    <scope>NUCLEOTIDE SEQUENCE</scope>
    <source>
        <strain evidence="3">SMH2392-1A</strain>
    </source>
</reference>
<dbReference type="AlphaFoldDB" id="A0AA40DT55"/>
<dbReference type="RefSeq" id="XP_060293829.1">
    <property type="nucleotide sequence ID" value="XM_060446672.1"/>
</dbReference>
<dbReference type="Gene3D" id="2.120.10.30">
    <property type="entry name" value="TolB, C-terminal domain"/>
    <property type="match status" value="1"/>
</dbReference>
<dbReference type="InterPro" id="IPR054539">
    <property type="entry name" value="Beta-prop_PDH"/>
</dbReference>
<feature type="chain" id="PRO_5041213383" evidence="1">
    <location>
        <begin position="23"/>
        <end position="427"/>
    </location>
</feature>
<sequence length="427" mass="44810">MTRFSFAVRGLAALAWLLPSDAAAQSACPGVTSRLSPKMGSGYRVNVLASGLQNPRHIAVDSAGNLLVAEGGSGSVQRLVLREQGDIVCVQSKSALTSDQSTNHGIALGADGRTLFTSNLSSVTAYEYDADAGKVGPGKVLIRGMYHDGHPTRTLLVSRSSPDVMAIARGSRLNIDTPTVDQSSGRSMIKTFSIAQSRLAAIDYISGGEVLGWGLRNIVGMDEDPLGAVWSVENSIDDLRVNGNDVHNENPAEKLNYHGALGISNNTAKGANFGYPWCVPAWDTEMLGVAGQAGLTVGTLFAPDDVPKLEAGEGCAAHPPGALHFDPHTAPLDFKFTANGSSAYIAFHGSWDRQPADGYRVMRIDFANGKPVAPPTSKTAAIPVMENSNLGNCPGGCFRPVGLAFDGKGRLYVSSDSTGEVYVVYGA</sequence>
<feature type="signal peptide" evidence="1">
    <location>
        <begin position="1"/>
        <end position="22"/>
    </location>
</feature>
<dbReference type="InterPro" id="IPR011041">
    <property type="entry name" value="Quinoprot_gluc/sorb_DH_b-prop"/>
</dbReference>
<name>A0AA40DT55_9PEZI</name>
<evidence type="ECO:0000256" key="1">
    <source>
        <dbReference type="SAM" id="SignalP"/>
    </source>
</evidence>
<dbReference type="GeneID" id="85329942"/>
<dbReference type="Pfam" id="PF22807">
    <property type="entry name" value="TrAA12"/>
    <property type="match status" value="1"/>
</dbReference>
<dbReference type="Proteomes" id="UP001172101">
    <property type="component" value="Unassembled WGS sequence"/>
</dbReference>
<accession>A0AA40DT55</accession>
<proteinExistence type="predicted"/>
<organism evidence="3 4">
    <name type="scientific">Lasiosphaeria miniovina</name>
    <dbReference type="NCBI Taxonomy" id="1954250"/>
    <lineage>
        <taxon>Eukaryota</taxon>
        <taxon>Fungi</taxon>
        <taxon>Dikarya</taxon>
        <taxon>Ascomycota</taxon>
        <taxon>Pezizomycotina</taxon>
        <taxon>Sordariomycetes</taxon>
        <taxon>Sordariomycetidae</taxon>
        <taxon>Sordariales</taxon>
        <taxon>Lasiosphaeriaceae</taxon>
        <taxon>Lasiosphaeria</taxon>
    </lineage>
</organism>
<keyword evidence="4" id="KW-1185">Reference proteome</keyword>
<feature type="domain" description="Pyrroloquinoline quinone-dependent pyranose dehydrogenase beta-propeller" evidence="2">
    <location>
        <begin position="37"/>
        <end position="425"/>
    </location>
</feature>
<dbReference type="EMBL" id="JAUIRO010000005">
    <property type="protein sequence ID" value="KAK0712506.1"/>
    <property type="molecule type" value="Genomic_DNA"/>
</dbReference>
<protein>
    <submittedName>
        <fullName evidence="3">Soluble quino protein glucose/sorbosone dehydrogenase</fullName>
    </submittedName>
</protein>
<evidence type="ECO:0000313" key="4">
    <source>
        <dbReference type="Proteomes" id="UP001172101"/>
    </source>
</evidence>
<evidence type="ECO:0000259" key="2">
    <source>
        <dbReference type="Pfam" id="PF22807"/>
    </source>
</evidence>
<evidence type="ECO:0000313" key="3">
    <source>
        <dbReference type="EMBL" id="KAK0712506.1"/>
    </source>
</evidence>
<dbReference type="InterPro" id="IPR011042">
    <property type="entry name" value="6-blade_b-propeller_TolB-like"/>
</dbReference>
<dbReference type="SUPFAM" id="SSF50952">
    <property type="entry name" value="Soluble quinoprotein glucose dehydrogenase"/>
    <property type="match status" value="1"/>
</dbReference>
<keyword evidence="1" id="KW-0732">Signal</keyword>
<gene>
    <name evidence="3" type="ORF">B0T26DRAFT_779770</name>
</gene>